<keyword evidence="2 5" id="KW-0378">Hydrolase</keyword>
<evidence type="ECO:0000256" key="1">
    <source>
        <dbReference type="ARBA" id="ARBA00006153"/>
    </source>
</evidence>
<feature type="binding site" evidence="3">
    <location>
        <position position="106"/>
    </location>
    <ligand>
        <name>Mn(2+)</name>
        <dbReference type="ChEBI" id="CHEBI:29035"/>
        <label>2</label>
    </ligand>
</feature>
<protein>
    <submittedName>
        <fullName evidence="5">Putative hydrolase YxeP</fullName>
        <ecNumber evidence="5">3.-.-.-</ecNumber>
    </submittedName>
</protein>
<dbReference type="Proteomes" id="UP000190080">
    <property type="component" value="Unassembled WGS sequence"/>
</dbReference>
<feature type="domain" description="Peptidase M20 dimerisation" evidence="4">
    <location>
        <begin position="190"/>
        <end position="281"/>
    </location>
</feature>
<organism evidence="5 6">
    <name type="scientific">Clostridium oryzae</name>
    <dbReference type="NCBI Taxonomy" id="1450648"/>
    <lineage>
        <taxon>Bacteria</taxon>
        <taxon>Bacillati</taxon>
        <taxon>Bacillota</taxon>
        <taxon>Clostridia</taxon>
        <taxon>Eubacteriales</taxon>
        <taxon>Clostridiaceae</taxon>
        <taxon>Clostridium</taxon>
    </lineage>
</organism>
<dbReference type="NCBIfam" id="TIGR01891">
    <property type="entry name" value="amidohydrolases"/>
    <property type="match status" value="1"/>
</dbReference>
<feature type="binding site" evidence="3">
    <location>
        <position position="166"/>
    </location>
    <ligand>
        <name>Mn(2+)</name>
        <dbReference type="ChEBI" id="CHEBI:29035"/>
        <label>2</label>
    </ligand>
</feature>
<dbReference type="EMBL" id="MZGV01000097">
    <property type="protein sequence ID" value="OPJ56547.1"/>
    <property type="molecule type" value="Genomic_DNA"/>
</dbReference>
<dbReference type="InterPro" id="IPR017439">
    <property type="entry name" value="Amidohydrolase"/>
</dbReference>
<dbReference type="OrthoDB" id="9776731at2"/>
<accession>A0A1V4IAJ9</accession>
<dbReference type="PANTHER" id="PTHR11014">
    <property type="entry name" value="PEPTIDASE M20 FAMILY MEMBER"/>
    <property type="match status" value="1"/>
</dbReference>
<dbReference type="InterPro" id="IPR002933">
    <property type="entry name" value="Peptidase_M20"/>
</dbReference>
<evidence type="ECO:0000313" key="5">
    <source>
        <dbReference type="EMBL" id="OPJ56547.1"/>
    </source>
</evidence>
<dbReference type="SUPFAM" id="SSF53187">
    <property type="entry name" value="Zn-dependent exopeptidases"/>
    <property type="match status" value="1"/>
</dbReference>
<dbReference type="FunFam" id="3.30.70.360:FF:000014">
    <property type="entry name" value="N-acyl-L-amino acid amidohydrolase"/>
    <property type="match status" value="1"/>
</dbReference>
<sequence length="396" mass="43471">MYKFKINQLANSINNELINIRRDIHAHPESGLEEFRTSALVASILSKLNLEVKTNIGETGVVGLLKGKFPGKTIMLRADMDCLKINELNELSYKSLTPGYMHACGHDAHTTWLLGAAMILSKFKDELHGNVKFVFQPAEETVGGAERMIKAGVLDNPKVDAVIGAHAWPDAPSGCIAVRYGAMMAAPDRFKITIIGKGGHGAAPHLSVDPIAIACEVYSGIQNIISRQIDQLEPVLISICRFNSGSSYNIVPDTAELEGTVRTFSNDIRDSIPKLMERKIKGICDSSGATYKLDYTPYYPPVINNDDMNALLEEVGHEMFGEGNVIKLSKPVMIGEDFSNFQQNLPSTFFGVGTYNEEKGIVHSLHSPNFNIDEDILPKASSVFALYALRYLNGHL</sequence>
<dbReference type="STRING" id="1450648.CLORY_42930"/>
<feature type="binding site" evidence="3">
    <location>
        <position position="366"/>
    </location>
    <ligand>
        <name>Mn(2+)</name>
        <dbReference type="ChEBI" id="CHEBI:29035"/>
        <label>2</label>
    </ligand>
</feature>
<reference evidence="5 6" key="1">
    <citation type="submission" date="2017-03" db="EMBL/GenBank/DDBJ databases">
        <title>Genome sequence of Clostridium oryzae DSM 28571.</title>
        <authorList>
            <person name="Poehlein A."/>
            <person name="Daniel R."/>
        </authorList>
    </citation>
    <scope>NUCLEOTIDE SEQUENCE [LARGE SCALE GENOMIC DNA]</scope>
    <source>
        <strain evidence="5 6">DSM 28571</strain>
    </source>
</reference>
<dbReference type="GO" id="GO:0046872">
    <property type="term" value="F:metal ion binding"/>
    <property type="evidence" value="ECO:0007669"/>
    <property type="project" value="UniProtKB-KW"/>
</dbReference>
<dbReference type="Gene3D" id="3.30.70.360">
    <property type="match status" value="1"/>
</dbReference>
<dbReference type="RefSeq" id="WP_079428369.1">
    <property type="nucleotide sequence ID" value="NZ_MZGV01000097.1"/>
</dbReference>
<feature type="binding site" evidence="3">
    <location>
        <position position="140"/>
    </location>
    <ligand>
        <name>Mn(2+)</name>
        <dbReference type="ChEBI" id="CHEBI:29035"/>
        <label>2</label>
    </ligand>
</feature>
<dbReference type="Gene3D" id="3.40.630.10">
    <property type="entry name" value="Zn peptidases"/>
    <property type="match status" value="1"/>
</dbReference>
<keyword evidence="3" id="KW-0464">Manganese</keyword>
<comment type="similarity">
    <text evidence="1">Belongs to the peptidase M20 family.</text>
</comment>
<dbReference type="Pfam" id="PF01546">
    <property type="entry name" value="Peptidase_M20"/>
    <property type="match status" value="1"/>
</dbReference>
<name>A0A1V4IAJ9_9CLOT</name>
<feature type="binding site" evidence="3">
    <location>
        <position position="104"/>
    </location>
    <ligand>
        <name>Mn(2+)</name>
        <dbReference type="ChEBI" id="CHEBI:29035"/>
        <label>2</label>
    </ligand>
</feature>
<dbReference type="InterPro" id="IPR011650">
    <property type="entry name" value="Peptidase_M20_dimer"/>
</dbReference>
<dbReference type="SUPFAM" id="SSF55031">
    <property type="entry name" value="Bacterial exopeptidase dimerisation domain"/>
    <property type="match status" value="1"/>
</dbReference>
<dbReference type="EC" id="3.-.-.-" evidence="5"/>
<dbReference type="InterPro" id="IPR036264">
    <property type="entry name" value="Bact_exopeptidase_dim_dom"/>
</dbReference>
<comment type="cofactor">
    <cofactor evidence="3">
        <name>Mn(2+)</name>
        <dbReference type="ChEBI" id="CHEBI:29035"/>
    </cofactor>
    <text evidence="3">The Mn(2+) ion enhances activity.</text>
</comment>
<proteinExistence type="inferred from homology"/>
<evidence type="ECO:0000256" key="3">
    <source>
        <dbReference type="PIRSR" id="PIRSR005962-1"/>
    </source>
</evidence>
<keyword evidence="3" id="KW-0479">Metal-binding</keyword>
<keyword evidence="6" id="KW-1185">Reference proteome</keyword>
<dbReference type="AlphaFoldDB" id="A0A1V4IAJ9"/>
<evidence type="ECO:0000313" key="6">
    <source>
        <dbReference type="Proteomes" id="UP000190080"/>
    </source>
</evidence>
<dbReference type="GO" id="GO:0016787">
    <property type="term" value="F:hydrolase activity"/>
    <property type="evidence" value="ECO:0007669"/>
    <property type="project" value="UniProtKB-KW"/>
</dbReference>
<dbReference type="PANTHER" id="PTHR11014:SF63">
    <property type="entry name" value="METALLOPEPTIDASE, PUTATIVE (AFU_ORTHOLOGUE AFUA_6G09600)-RELATED"/>
    <property type="match status" value="1"/>
</dbReference>
<dbReference type="PIRSF" id="PIRSF005962">
    <property type="entry name" value="Pept_M20D_amidohydro"/>
    <property type="match status" value="1"/>
</dbReference>
<dbReference type="Pfam" id="PF07687">
    <property type="entry name" value="M20_dimer"/>
    <property type="match status" value="1"/>
</dbReference>
<comment type="caution">
    <text evidence="5">The sequence shown here is derived from an EMBL/GenBank/DDBJ whole genome shotgun (WGS) entry which is preliminary data.</text>
</comment>
<evidence type="ECO:0000256" key="2">
    <source>
        <dbReference type="ARBA" id="ARBA00022801"/>
    </source>
</evidence>
<gene>
    <name evidence="5" type="primary">yxeP_4</name>
    <name evidence="5" type="ORF">CLORY_42930</name>
</gene>
<evidence type="ECO:0000259" key="4">
    <source>
        <dbReference type="Pfam" id="PF07687"/>
    </source>
</evidence>